<dbReference type="Proteomes" id="UP000035021">
    <property type="component" value="Unassembled WGS sequence"/>
</dbReference>
<accession>A0ABQ0INU8</accession>
<name>A0ABQ0INU8_9ACTN</name>
<protein>
    <submittedName>
        <fullName evidence="1">Uncharacterized protein</fullName>
    </submittedName>
</protein>
<reference evidence="1 2" key="1">
    <citation type="submission" date="2013-02" db="EMBL/GenBank/DDBJ databases">
        <title>Whole genome shotgun sequence of Gordonia paraffinivorans NBRC 108238.</title>
        <authorList>
            <person name="Isaki-Nakamura S."/>
            <person name="Hosoyama A."/>
            <person name="Tsuchikane K."/>
            <person name="Ando Y."/>
            <person name="Baba S."/>
            <person name="Ohji S."/>
            <person name="Hamada M."/>
            <person name="Tamura T."/>
            <person name="Yamazoe A."/>
            <person name="Yamazaki S."/>
            <person name="Fujita N."/>
        </authorList>
    </citation>
    <scope>NUCLEOTIDE SEQUENCE [LARGE SCALE GENOMIC DNA]</scope>
    <source>
        <strain evidence="1 2">NBRC 108238</strain>
    </source>
</reference>
<organism evidence="1 2">
    <name type="scientific">Gordonia paraffinivorans NBRC 108238</name>
    <dbReference type="NCBI Taxonomy" id="1223543"/>
    <lineage>
        <taxon>Bacteria</taxon>
        <taxon>Bacillati</taxon>
        <taxon>Actinomycetota</taxon>
        <taxon>Actinomycetes</taxon>
        <taxon>Mycobacteriales</taxon>
        <taxon>Gordoniaceae</taxon>
        <taxon>Gordonia</taxon>
    </lineage>
</organism>
<dbReference type="EMBL" id="BAOQ01000032">
    <property type="protein sequence ID" value="GAC85234.1"/>
    <property type="molecule type" value="Genomic_DNA"/>
</dbReference>
<comment type="caution">
    <text evidence="1">The sequence shown here is derived from an EMBL/GenBank/DDBJ whole genome shotgun (WGS) entry which is preliminary data.</text>
</comment>
<gene>
    <name evidence="1" type="ORF">GP2_032_00040</name>
</gene>
<proteinExistence type="predicted"/>
<evidence type="ECO:0000313" key="2">
    <source>
        <dbReference type="Proteomes" id="UP000035021"/>
    </source>
</evidence>
<sequence>MSGMSAVERELSGLWVPSLSEVRAVAEGHSRAEAARVDLLWREAMPPGVEAHIF</sequence>
<keyword evidence="2" id="KW-1185">Reference proteome</keyword>
<evidence type="ECO:0000313" key="1">
    <source>
        <dbReference type="EMBL" id="GAC85234.1"/>
    </source>
</evidence>